<dbReference type="SUPFAM" id="SSF56112">
    <property type="entry name" value="Protein kinase-like (PK-like)"/>
    <property type="match status" value="1"/>
</dbReference>
<dbReference type="PANTHER" id="PTHR47974:SF24">
    <property type="entry name" value="RECEPTOR-LIKE SERINE_THREONINE-PROTEIN KINASE"/>
    <property type="match status" value="1"/>
</dbReference>
<evidence type="ECO:0000256" key="5">
    <source>
        <dbReference type="ARBA" id="ARBA00022692"/>
    </source>
</evidence>
<feature type="binding site" evidence="15">
    <location>
        <position position="340"/>
    </location>
    <ligand>
        <name>ATP</name>
        <dbReference type="ChEBI" id="CHEBI:30616"/>
    </ligand>
</feature>
<dbReference type="PROSITE" id="PS50011">
    <property type="entry name" value="PROTEIN_KINASE_DOM"/>
    <property type="match status" value="1"/>
</dbReference>
<keyword evidence="12" id="KW-0325">Glycoprotein</keyword>
<proteinExistence type="predicted"/>
<evidence type="ECO:0000256" key="10">
    <source>
        <dbReference type="ARBA" id="ARBA00022989"/>
    </source>
</evidence>
<evidence type="ECO:0000256" key="2">
    <source>
        <dbReference type="ARBA" id="ARBA00012513"/>
    </source>
</evidence>
<evidence type="ECO:0000256" key="14">
    <source>
        <dbReference type="ARBA" id="ARBA00048679"/>
    </source>
</evidence>
<feature type="transmembrane region" description="Helical" evidence="16">
    <location>
        <begin position="261"/>
        <end position="281"/>
    </location>
</feature>
<protein>
    <recommendedName>
        <fullName evidence="2">non-specific serine/threonine protein kinase</fullName>
        <ecNumber evidence="2">2.7.11.1</ecNumber>
    </recommendedName>
</protein>
<dbReference type="OrthoDB" id="1107043at2759"/>
<dbReference type="PROSITE" id="PS00108">
    <property type="entry name" value="PROTEIN_KINASE_ST"/>
    <property type="match status" value="1"/>
</dbReference>
<evidence type="ECO:0000259" key="17">
    <source>
        <dbReference type="PROSITE" id="PS50011"/>
    </source>
</evidence>
<evidence type="ECO:0000256" key="6">
    <source>
        <dbReference type="ARBA" id="ARBA00022729"/>
    </source>
</evidence>
<dbReference type="Gene3D" id="3.30.200.20">
    <property type="entry name" value="Phosphorylase Kinase, domain 1"/>
    <property type="match status" value="1"/>
</dbReference>
<dbReference type="InterPro" id="IPR017441">
    <property type="entry name" value="Protein_kinase_ATP_BS"/>
</dbReference>
<dbReference type="AlphaFoldDB" id="A0A8X7WLW3"/>
<evidence type="ECO:0000256" key="3">
    <source>
        <dbReference type="ARBA" id="ARBA00022527"/>
    </source>
</evidence>
<name>A0A8X7WLW3_BRACI</name>
<dbReference type="Pfam" id="PF07714">
    <property type="entry name" value="PK_Tyr_Ser-Thr"/>
    <property type="match status" value="1"/>
</dbReference>
<dbReference type="GO" id="GO:0004674">
    <property type="term" value="F:protein serine/threonine kinase activity"/>
    <property type="evidence" value="ECO:0007669"/>
    <property type="project" value="UniProtKB-KW"/>
</dbReference>
<evidence type="ECO:0000256" key="9">
    <source>
        <dbReference type="ARBA" id="ARBA00022840"/>
    </source>
</evidence>
<dbReference type="GO" id="GO:0016020">
    <property type="term" value="C:membrane"/>
    <property type="evidence" value="ECO:0007669"/>
    <property type="project" value="UniProtKB-SubCell"/>
</dbReference>
<feature type="domain" description="Protein kinase" evidence="17">
    <location>
        <begin position="312"/>
        <end position="593"/>
    </location>
</feature>
<reference evidence="18 19" key="1">
    <citation type="submission" date="2020-02" db="EMBL/GenBank/DDBJ databases">
        <authorList>
            <person name="Ma Q."/>
            <person name="Huang Y."/>
            <person name="Song X."/>
            <person name="Pei D."/>
        </authorList>
    </citation>
    <scope>NUCLEOTIDE SEQUENCE [LARGE SCALE GENOMIC DNA]</scope>
    <source>
        <strain evidence="18">Sxm20200214</strain>
        <tissue evidence="18">Leaf</tissue>
    </source>
</reference>
<evidence type="ECO:0000256" key="1">
    <source>
        <dbReference type="ARBA" id="ARBA00004479"/>
    </source>
</evidence>
<comment type="catalytic activity">
    <reaction evidence="14">
        <text>L-seryl-[protein] + ATP = O-phospho-L-seryl-[protein] + ADP + H(+)</text>
        <dbReference type="Rhea" id="RHEA:17989"/>
        <dbReference type="Rhea" id="RHEA-COMP:9863"/>
        <dbReference type="Rhea" id="RHEA-COMP:11604"/>
        <dbReference type="ChEBI" id="CHEBI:15378"/>
        <dbReference type="ChEBI" id="CHEBI:29999"/>
        <dbReference type="ChEBI" id="CHEBI:30616"/>
        <dbReference type="ChEBI" id="CHEBI:83421"/>
        <dbReference type="ChEBI" id="CHEBI:456216"/>
        <dbReference type="EC" id="2.7.11.1"/>
    </reaction>
</comment>
<dbReference type="EMBL" id="JAAMPC010000001">
    <property type="protein sequence ID" value="KAG2331640.1"/>
    <property type="molecule type" value="Genomic_DNA"/>
</dbReference>
<evidence type="ECO:0000256" key="15">
    <source>
        <dbReference type="PROSITE-ProRule" id="PRU10141"/>
    </source>
</evidence>
<dbReference type="GO" id="GO:0030247">
    <property type="term" value="F:polysaccharide binding"/>
    <property type="evidence" value="ECO:0007669"/>
    <property type="project" value="InterPro"/>
</dbReference>
<dbReference type="InterPro" id="IPR011009">
    <property type="entry name" value="Kinase-like_dom_sf"/>
</dbReference>
<keyword evidence="3" id="KW-0723">Serine/threonine-protein kinase</keyword>
<dbReference type="Pfam" id="PF13947">
    <property type="entry name" value="GUB_WAK_bind"/>
    <property type="match status" value="1"/>
</dbReference>
<comment type="subcellular location">
    <subcellularLocation>
        <location evidence="1">Membrane</location>
        <topology evidence="1">Single-pass type I membrane protein</topology>
    </subcellularLocation>
</comment>
<evidence type="ECO:0000256" key="7">
    <source>
        <dbReference type="ARBA" id="ARBA00022741"/>
    </source>
</evidence>
<dbReference type="InterPro" id="IPR001245">
    <property type="entry name" value="Ser-Thr/Tyr_kinase_cat_dom"/>
</dbReference>
<evidence type="ECO:0000256" key="11">
    <source>
        <dbReference type="ARBA" id="ARBA00023136"/>
    </source>
</evidence>
<keyword evidence="11 16" id="KW-0472">Membrane</keyword>
<organism evidence="18 19">
    <name type="scientific">Brassica carinata</name>
    <name type="common">Ethiopian mustard</name>
    <name type="synonym">Abyssinian cabbage</name>
    <dbReference type="NCBI Taxonomy" id="52824"/>
    <lineage>
        <taxon>Eukaryota</taxon>
        <taxon>Viridiplantae</taxon>
        <taxon>Streptophyta</taxon>
        <taxon>Embryophyta</taxon>
        <taxon>Tracheophyta</taxon>
        <taxon>Spermatophyta</taxon>
        <taxon>Magnoliopsida</taxon>
        <taxon>eudicotyledons</taxon>
        <taxon>Gunneridae</taxon>
        <taxon>Pentapetalae</taxon>
        <taxon>rosids</taxon>
        <taxon>malvids</taxon>
        <taxon>Brassicales</taxon>
        <taxon>Brassicaceae</taxon>
        <taxon>Brassiceae</taxon>
        <taxon>Brassica</taxon>
    </lineage>
</organism>
<keyword evidence="19" id="KW-1185">Reference proteome</keyword>
<dbReference type="PROSITE" id="PS00107">
    <property type="entry name" value="PROTEIN_KINASE_ATP"/>
    <property type="match status" value="1"/>
</dbReference>
<keyword evidence="4" id="KW-0808">Transferase</keyword>
<evidence type="ECO:0000313" key="18">
    <source>
        <dbReference type="EMBL" id="KAG2331640.1"/>
    </source>
</evidence>
<sequence>MAPVGPGNFVPLFSALPPAEAPTPVFTGDDVSAYDHYKRCSQPFRCGDQGGLLYPFWIPEREACGNLGFNLDCSSGFAEITVSSVKFRILKTNYTPRIIRLARSDYIENLCPSNPLNGPFLQNALQLPTDTDLLIMLYGCKDLSSLIFSSQVYNYATEFHCKDQIEGVRNYCVVINSSSTLFSGRDGFDNLKNNCTKDVSMPVSGSKLHSLKKTLEQGFELELKQDCSMCLESKGACGYNQASGGGFVCYCDDGTHGDTCISRSVAGVVIFLVLLALCLFLRKREVRKRQQNLKSLIPLKQYTYAQVKRITKSFAEVVGRGGFGIVYRGTLPDGRMVAVKVLKDSKGSGEDFTNEISSMSQTSHQNIVSLLGFCSEGSKTAIIYEFLGNGSLDKFISGKTLINLDWTALYQIALGVARGLEYLQHGCKTSIVHFDIKPQNVLLDDNFFPKVSDFGLAKLCEKKESALSLLDTRGTVGYIAPEMISRVYGSVSHKSNVYSYGMLVLEMIGARNKEKAQQDCASNTSSIYFPEWIYRDIELGKSRSLIENEINNEEHELAKKMALVGLWCIQSSPLDRPLMNRVVEMMEGRMDALEVPPRPALQIPIATLQESSTLSRYISVCTQE</sequence>
<keyword evidence="8" id="KW-0418">Kinase</keyword>
<dbReference type="SMART" id="SM00220">
    <property type="entry name" value="S_TKc"/>
    <property type="match status" value="1"/>
</dbReference>
<dbReference type="InterPro" id="IPR008271">
    <property type="entry name" value="Ser/Thr_kinase_AS"/>
</dbReference>
<keyword evidence="9 15" id="KW-0067">ATP-binding</keyword>
<dbReference type="InterPro" id="IPR000742">
    <property type="entry name" value="EGF"/>
</dbReference>
<dbReference type="GO" id="GO:0005524">
    <property type="term" value="F:ATP binding"/>
    <property type="evidence" value="ECO:0007669"/>
    <property type="project" value="UniProtKB-UniRule"/>
</dbReference>
<dbReference type="InterPro" id="IPR025287">
    <property type="entry name" value="WAK_GUB"/>
</dbReference>
<evidence type="ECO:0000256" key="12">
    <source>
        <dbReference type="ARBA" id="ARBA00023180"/>
    </source>
</evidence>
<dbReference type="Gene3D" id="1.10.510.10">
    <property type="entry name" value="Transferase(Phosphotransferase) domain 1"/>
    <property type="match status" value="1"/>
</dbReference>
<dbReference type="PANTHER" id="PTHR47974">
    <property type="entry name" value="OS07G0415500 PROTEIN"/>
    <property type="match status" value="1"/>
</dbReference>
<keyword evidence="10 16" id="KW-1133">Transmembrane helix</keyword>
<evidence type="ECO:0000256" key="16">
    <source>
        <dbReference type="SAM" id="Phobius"/>
    </source>
</evidence>
<dbReference type="FunFam" id="3.30.200.20:FF:000644">
    <property type="entry name" value="Suppressor of npr1-1 constitutive 4"/>
    <property type="match status" value="1"/>
</dbReference>
<keyword evidence="5 16" id="KW-0812">Transmembrane</keyword>
<comment type="catalytic activity">
    <reaction evidence="13">
        <text>L-threonyl-[protein] + ATP = O-phospho-L-threonyl-[protein] + ADP + H(+)</text>
        <dbReference type="Rhea" id="RHEA:46608"/>
        <dbReference type="Rhea" id="RHEA-COMP:11060"/>
        <dbReference type="Rhea" id="RHEA-COMP:11605"/>
        <dbReference type="ChEBI" id="CHEBI:15378"/>
        <dbReference type="ChEBI" id="CHEBI:30013"/>
        <dbReference type="ChEBI" id="CHEBI:30616"/>
        <dbReference type="ChEBI" id="CHEBI:61977"/>
        <dbReference type="ChEBI" id="CHEBI:456216"/>
        <dbReference type="EC" id="2.7.11.1"/>
    </reaction>
</comment>
<keyword evidence="7 15" id="KW-0547">Nucleotide-binding</keyword>
<gene>
    <name evidence="18" type="ORF">Bca52824_002820</name>
</gene>
<evidence type="ECO:0000313" key="19">
    <source>
        <dbReference type="Proteomes" id="UP000886595"/>
    </source>
</evidence>
<dbReference type="InterPro" id="IPR032872">
    <property type="entry name" value="WAK_assoc_C"/>
</dbReference>
<keyword evidence="6" id="KW-0732">Signal</keyword>
<evidence type="ECO:0000256" key="13">
    <source>
        <dbReference type="ARBA" id="ARBA00047899"/>
    </source>
</evidence>
<evidence type="ECO:0000256" key="8">
    <source>
        <dbReference type="ARBA" id="ARBA00022777"/>
    </source>
</evidence>
<dbReference type="PROSITE" id="PS00022">
    <property type="entry name" value="EGF_1"/>
    <property type="match status" value="1"/>
</dbReference>
<dbReference type="Pfam" id="PF14380">
    <property type="entry name" value="WAK_assoc"/>
    <property type="match status" value="1"/>
</dbReference>
<dbReference type="EC" id="2.7.11.1" evidence="2"/>
<dbReference type="Proteomes" id="UP000886595">
    <property type="component" value="Unassembled WGS sequence"/>
</dbReference>
<accession>A0A8X7WLW3</accession>
<comment type="caution">
    <text evidence="18">The sequence shown here is derived from an EMBL/GenBank/DDBJ whole genome shotgun (WGS) entry which is preliminary data.</text>
</comment>
<evidence type="ECO:0000256" key="4">
    <source>
        <dbReference type="ARBA" id="ARBA00022679"/>
    </source>
</evidence>
<dbReference type="InterPro" id="IPR000719">
    <property type="entry name" value="Prot_kinase_dom"/>
</dbReference>
<dbReference type="FunFam" id="1.10.510.10:FF:000590">
    <property type="entry name" value="PR5-like receptor kinase"/>
    <property type="match status" value="1"/>
</dbReference>